<dbReference type="eggNOG" id="COG1414">
    <property type="taxonomic scope" value="Bacteria"/>
</dbReference>
<evidence type="ECO:0000256" key="2">
    <source>
        <dbReference type="ARBA" id="ARBA00023125"/>
    </source>
</evidence>
<keyword evidence="1" id="KW-0805">Transcription regulation</keyword>
<organism evidence="6 7">
    <name type="scientific">Brachybacterium phenoliresistens</name>
    <dbReference type="NCBI Taxonomy" id="396014"/>
    <lineage>
        <taxon>Bacteria</taxon>
        <taxon>Bacillati</taxon>
        <taxon>Actinomycetota</taxon>
        <taxon>Actinomycetes</taxon>
        <taxon>Micrococcales</taxon>
        <taxon>Dermabacteraceae</taxon>
        <taxon>Brachybacterium</taxon>
    </lineage>
</organism>
<dbReference type="Pfam" id="PF09339">
    <property type="entry name" value="HTH_IclR"/>
    <property type="match status" value="1"/>
</dbReference>
<dbReference type="InterPro" id="IPR036390">
    <property type="entry name" value="WH_DNA-bd_sf"/>
</dbReference>
<dbReference type="InterPro" id="IPR036388">
    <property type="entry name" value="WH-like_DNA-bd_sf"/>
</dbReference>
<dbReference type="STRING" id="396014.BF93_00680"/>
<feature type="domain" description="HTH iclR-type" evidence="4">
    <location>
        <begin position="7"/>
        <end position="69"/>
    </location>
</feature>
<protein>
    <submittedName>
        <fullName evidence="6">IclR family transcriptional regulator</fullName>
    </submittedName>
</protein>
<evidence type="ECO:0000259" key="4">
    <source>
        <dbReference type="PROSITE" id="PS51077"/>
    </source>
</evidence>
<dbReference type="PATRIC" id="fig|396014.3.peg.2176"/>
<evidence type="ECO:0000259" key="5">
    <source>
        <dbReference type="PROSITE" id="PS51078"/>
    </source>
</evidence>
<accession>Z9JSA8</accession>
<dbReference type="PROSITE" id="PS51077">
    <property type="entry name" value="HTH_ICLR"/>
    <property type="match status" value="1"/>
</dbReference>
<dbReference type="Pfam" id="PF01614">
    <property type="entry name" value="IclR_C"/>
    <property type="match status" value="1"/>
</dbReference>
<dbReference type="GO" id="GO:0045892">
    <property type="term" value="P:negative regulation of DNA-templated transcription"/>
    <property type="evidence" value="ECO:0007669"/>
    <property type="project" value="TreeGrafter"/>
</dbReference>
<dbReference type="SUPFAM" id="SSF55781">
    <property type="entry name" value="GAF domain-like"/>
    <property type="match status" value="1"/>
</dbReference>
<keyword evidence="2" id="KW-0238">DNA-binding</keyword>
<dbReference type="InterPro" id="IPR014757">
    <property type="entry name" value="Tscrpt_reg_IclR_C"/>
</dbReference>
<feature type="domain" description="IclR-ED" evidence="5">
    <location>
        <begin position="70"/>
        <end position="254"/>
    </location>
</feature>
<keyword evidence="3" id="KW-0804">Transcription</keyword>
<dbReference type="OrthoDB" id="3734039at2"/>
<sequence length="254" mass="27281">MSGRAKVPAADATLRLLTFLAAQRAPVAAARIAEALELPRSSVYDLLATLVAHGYALHLPEERRYALGPAAYELAAGYARHDPLARIGRRAIARMVDAVGESGHLAVLHGRDALYLVEERARMRPSLVTDAGVRLPAHLTASGRAMLAVLTPVQLRSLYPSRTPFERRTEAPSVTSRADLVAELARVRREGVAWEDGEVTEGFASVAAAVVDRAGWPVAGVALTWSEVGSTPELAERCARAVREVAAEITRALR</sequence>
<evidence type="ECO:0000256" key="1">
    <source>
        <dbReference type="ARBA" id="ARBA00023015"/>
    </source>
</evidence>
<proteinExistence type="predicted"/>
<dbReference type="Proteomes" id="UP000023067">
    <property type="component" value="Unassembled WGS sequence"/>
</dbReference>
<evidence type="ECO:0000256" key="3">
    <source>
        <dbReference type="ARBA" id="ARBA00023163"/>
    </source>
</evidence>
<dbReference type="InterPro" id="IPR029016">
    <property type="entry name" value="GAF-like_dom_sf"/>
</dbReference>
<keyword evidence="7" id="KW-1185">Reference proteome</keyword>
<dbReference type="HOGENOM" id="CLU_062618_6_4_11"/>
<gene>
    <name evidence="6" type="ORF">BF93_00680</name>
</gene>
<reference evidence="6 7" key="1">
    <citation type="submission" date="2014-02" db="EMBL/GenBank/DDBJ databases">
        <title>Genome sequence of Brachybacterium phenoliresistens strain W13A50.</title>
        <authorList>
            <person name="Wang X."/>
        </authorList>
    </citation>
    <scope>NUCLEOTIDE SEQUENCE [LARGE SCALE GENOMIC DNA]</scope>
    <source>
        <strain evidence="6 7">W13A50</strain>
    </source>
</reference>
<evidence type="ECO:0000313" key="7">
    <source>
        <dbReference type="Proteomes" id="UP000023067"/>
    </source>
</evidence>
<dbReference type="SMART" id="SM00346">
    <property type="entry name" value="HTH_ICLR"/>
    <property type="match status" value="1"/>
</dbReference>
<comment type="caution">
    <text evidence="6">The sequence shown here is derived from an EMBL/GenBank/DDBJ whole genome shotgun (WGS) entry which is preliminary data.</text>
</comment>
<evidence type="ECO:0000313" key="6">
    <source>
        <dbReference type="EMBL" id="EWS80913.1"/>
    </source>
</evidence>
<dbReference type="EMBL" id="JDYK01000010">
    <property type="protein sequence ID" value="EWS80913.1"/>
    <property type="molecule type" value="Genomic_DNA"/>
</dbReference>
<dbReference type="PROSITE" id="PS51078">
    <property type="entry name" value="ICLR_ED"/>
    <property type="match status" value="1"/>
</dbReference>
<dbReference type="Gene3D" id="1.10.10.10">
    <property type="entry name" value="Winged helix-like DNA-binding domain superfamily/Winged helix DNA-binding domain"/>
    <property type="match status" value="1"/>
</dbReference>
<dbReference type="AlphaFoldDB" id="Z9JSA8"/>
<dbReference type="GO" id="GO:0003700">
    <property type="term" value="F:DNA-binding transcription factor activity"/>
    <property type="evidence" value="ECO:0007669"/>
    <property type="project" value="TreeGrafter"/>
</dbReference>
<dbReference type="Gene3D" id="3.30.450.40">
    <property type="match status" value="1"/>
</dbReference>
<dbReference type="PANTHER" id="PTHR30136">
    <property type="entry name" value="HELIX-TURN-HELIX TRANSCRIPTIONAL REGULATOR, ICLR FAMILY"/>
    <property type="match status" value="1"/>
</dbReference>
<name>Z9JSA8_9MICO</name>
<dbReference type="PANTHER" id="PTHR30136:SF24">
    <property type="entry name" value="HTH-TYPE TRANSCRIPTIONAL REPRESSOR ALLR"/>
    <property type="match status" value="1"/>
</dbReference>
<dbReference type="InterPro" id="IPR005471">
    <property type="entry name" value="Tscrpt_reg_IclR_N"/>
</dbReference>
<dbReference type="InterPro" id="IPR050707">
    <property type="entry name" value="HTH_MetabolicPath_Reg"/>
</dbReference>
<dbReference type="GO" id="GO:0003677">
    <property type="term" value="F:DNA binding"/>
    <property type="evidence" value="ECO:0007669"/>
    <property type="project" value="UniProtKB-KW"/>
</dbReference>
<dbReference type="SUPFAM" id="SSF46785">
    <property type="entry name" value="Winged helix' DNA-binding domain"/>
    <property type="match status" value="1"/>
</dbReference>
<dbReference type="RefSeq" id="WP_038372661.1">
    <property type="nucleotide sequence ID" value="NZ_KK069995.1"/>
</dbReference>